<evidence type="ECO:0000313" key="3">
    <source>
        <dbReference type="Proteomes" id="UP000032483"/>
    </source>
</evidence>
<evidence type="ECO:0000313" key="2">
    <source>
        <dbReference type="EMBL" id="KUE77413.1"/>
    </source>
</evidence>
<evidence type="ECO:0000313" key="4">
    <source>
        <dbReference type="Proteomes" id="UP000053433"/>
    </source>
</evidence>
<protein>
    <submittedName>
        <fullName evidence="1">Uncharacterized protein</fullName>
    </submittedName>
</protein>
<dbReference type="EMBL" id="JXXK01000004">
    <property type="protein sequence ID" value="KJF40761.1"/>
    <property type="molecule type" value="Genomic_DNA"/>
</dbReference>
<comment type="caution">
    <text evidence="1">The sequence shown here is derived from an EMBL/GenBank/DDBJ whole genome shotgun (WGS) entry which is preliminary data.</text>
</comment>
<dbReference type="Proteomes" id="UP000032483">
    <property type="component" value="Unassembled WGS sequence"/>
</dbReference>
<gene>
    <name evidence="2" type="ORF">ASJ35_03850</name>
    <name evidence="1" type="ORF">TQ39_04335</name>
</gene>
<proteinExistence type="predicted"/>
<reference evidence="1" key="1">
    <citation type="submission" date="2015-02" db="EMBL/GenBank/DDBJ databases">
        <title>A novel member of the family Ruminococcaceae isolated from human feces.</title>
        <authorList>
            <person name="Shkoporov A.N."/>
            <person name="Chaplin A.V."/>
            <person name="Motuzova O.V."/>
            <person name="Kafarskaia L.I."/>
            <person name="Khokhlova E.V."/>
            <person name="Efimov B.A."/>
        </authorList>
    </citation>
    <scope>NUCLEOTIDE SEQUENCE [LARGE SCALE GENOMIC DNA]</scope>
    <source>
        <strain evidence="1">585-1</strain>
    </source>
</reference>
<evidence type="ECO:0000313" key="1">
    <source>
        <dbReference type="EMBL" id="KJF40761.1"/>
    </source>
</evidence>
<name>A0A0D8J2L4_9FIRM</name>
<accession>A0A0D8J2L4</accession>
<dbReference type="EMBL" id="LMUA01000003">
    <property type="protein sequence ID" value="KUE77413.1"/>
    <property type="molecule type" value="Genomic_DNA"/>
</dbReference>
<dbReference type="Proteomes" id="UP000053433">
    <property type="component" value="Unassembled WGS sequence"/>
</dbReference>
<sequence>MIFNSIRVQKHQRTKCAWPRLWSVWGNYSTNTDFLYAFNKIVRTVFTLPSRKKKYAAALLQRAAAYFL</sequence>
<dbReference type="AlphaFoldDB" id="A0A0D8J2L4"/>
<reference evidence="2 4" key="2">
    <citation type="submission" date="2015-10" db="EMBL/GenBank/DDBJ databases">
        <title>A novel member of the family Ruminococcaceae isolated from human faeces.</title>
        <authorList>
            <person name="Shkoporov A.N."/>
            <person name="Chaplin A.V."/>
            <person name="Motuzova O.V."/>
            <person name="Kafarskaia L.I."/>
            <person name="Efimov B.A."/>
        </authorList>
    </citation>
    <scope>NUCLEOTIDE SEQUENCE [LARGE SCALE GENOMIC DNA]</scope>
    <source>
        <strain evidence="2 4">668</strain>
    </source>
</reference>
<keyword evidence="3" id="KW-1185">Reference proteome</keyword>
<organism evidence="1 3">
    <name type="scientific">Ruthenibacterium lactatiformans</name>
    <dbReference type="NCBI Taxonomy" id="1550024"/>
    <lineage>
        <taxon>Bacteria</taxon>
        <taxon>Bacillati</taxon>
        <taxon>Bacillota</taxon>
        <taxon>Clostridia</taxon>
        <taxon>Eubacteriales</taxon>
        <taxon>Oscillospiraceae</taxon>
        <taxon>Ruthenibacterium</taxon>
    </lineage>
</organism>
<accession>A0A0W7TUJ0</accession>